<dbReference type="Pfam" id="PF02198">
    <property type="entry name" value="SAM_PNT"/>
    <property type="match status" value="1"/>
</dbReference>
<dbReference type="Proteomes" id="UP001642540">
    <property type="component" value="Unassembled WGS sequence"/>
</dbReference>
<evidence type="ECO:0000313" key="3">
    <source>
        <dbReference type="Proteomes" id="UP001642540"/>
    </source>
</evidence>
<organism evidence="2 3">
    <name type="scientific">Orchesella dallaii</name>
    <dbReference type="NCBI Taxonomy" id="48710"/>
    <lineage>
        <taxon>Eukaryota</taxon>
        <taxon>Metazoa</taxon>
        <taxon>Ecdysozoa</taxon>
        <taxon>Arthropoda</taxon>
        <taxon>Hexapoda</taxon>
        <taxon>Collembola</taxon>
        <taxon>Entomobryomorpha</taxon>
        <taxon>Entomobryoidea</taxon>
        <taxon>Orchesellidae</taxon>
        <taxon>Orchesellinae</taxon>
        <taxon>Orchesella</taxon>
    </lineage>
</organism>
<name>A0ABP1QZU0_9HEXA</name>
<comment type="caution">
    <text evidence="2">The sequence shown here is derived from an EMBL/GenBank/DDBJ whole genome shotgun (WGS) entry which is preliminary data.</text>
</comment>
<protein>
    <recommendedName>
        <fullName evidence="1">PNT domain-containing protein</fullName>
    </recommendedName>
</protein>
<reference evidence="2 3" key="1">
    <citation type="submission" date="2024-08" db="EMBL/GenBank/DDBJ databases">
        <authorList>
            <person name="Cucini C."/>
            <person name="Frati F."/>
        </authorList>
    </citation>
    <scope>NUCLEOTIDE SEQUENCE [LARGE SCALE GENOMIC DNA]</scope>
</reference>
<gene>
    <name evidence="2" type="ORF">ODALV1_LOCUS14935</name>
</gene>
<sequence>MKNPRLWQESHVKHWLHWAANEFSLQHSSTANEISQMKGKDIIALGREAFLSHTPAYMGDILWEHLEILQKEIEAGRMDLYDYGDINELLMDPSYTTMEQKVNSLLSPLPPPVSVAPSGPPSSLLNVPLKQLFPSFEFLAGTAYDLMRYAMANQLEDNTDRHSSNEQSSNLFFRLSTMQPVVVKDIG</sequence>
<keyword evidence="3" id="KW-1185">Reference proteome</keyword>
<dbReference type="Gene3D" id="1.10.150.50">
    <property type="entry name" value="Transcription Factor, Ets-1"/>
    <property type="match status" value="1"/>
</dbReference>
<accession>A0ABP1QZU0</accession>
<dbReference type="EMBL" id="CAXLJM020000046">
    <property type="protein sequence ID" value="CAL8111326.1"/>
    <property type="molecule type" value="Genomic_DNA"/>
</dbReference>
<dbReference type="SUPFAM" id="SSF47769">
    <property type="entry name" value="SAM/Pointed domain"/>
    <property type="match status" value="1"/>
</dbReference>
<dbReference type="InterPro" id="IPR003118">
    <property type="entry name" value="Pointed_dom"/>
</dbReference>
<evidence type="ECO:0000313" key="2">
    <source>
        <dbReference type="EMBL" id="CAL8111326.1"/>
    </source>
</evidence>
<feature type="domain" description="PNT" evidence="1">
    <location>
        <begin position="1"/>
        <end position="73"/>
    </location>
</feature>
<evidence type="ECO:0000259" key="1">
    <source>
        <dbReference type="PROSITE" id="PS51433"/>
    </source>
</evidence>
<dbReference type="InterPro" id="IPR013761">
    <property type="entry name" value="SAM/pointed_sf"/>
</dbReference>
<dbReference type="PROSITE" id="PS51433">
    <property type="entry name" value="PNT"/>
    <property type="match status" value="1"/>
</dbReference>
<proteinExistence type="predicted"/>
<dbReference type="SMART" id="SM00251">
    <property type="entry name" value="SAM_PNT"/>
    <property type="match status" value="1"/>
</dbReference>